<dbReference type="Proteomes" id="UP000198915">
    <property type="component" value="Unassembled WGS sequence"/>
</dbReference>
<protein>
    <recommendedName>
        <fullName evidence="3">N-terminal Ras-GEF domain-containing protein</fullName>
    </recommendedName>
</protein>
<evidence type="ECO:0008006" key="3">
    <source>
        <dbReference type="Google" id="ProtNLM"/>
    </source>
</evidence>
<proteinExistence type="predicted"/>
<dbReference type="STRING" id="1884381.SAMN05518846_107243"/>
<evidence type="ECO:0000313" key="1">
    <source>
        <dbReference type="EMBL" id="SFK00206.1"/>
    </source>
</evidence>
<accession>A0A1I3W139</accession>
<dbReference type="EMBL" id="FORT01000007">
    <property type="protein sequence ID" value="SFK00206.1"/>
    <property type="molecule type" value="Genomic_DNA"/>
</dbReference>
<organism evidence="1 2">
    <name type="scientific">Brevibacillus centrosporus</name>
    <dbReference type="NCBI Taxonomy" id="54910"/>
    <lineage>
        <taxon>Bacteria</taxon>
        <taxon>Bacillati</taxon>
        <taxon>Bacillota</taxon>
        <taxon>Bacilli</taxon>
        <taxon>Bacillales</taxon>
        <taxon>Paenibacillaceae</taxon>
        <taxon>Brevibacillus</taxon>
    </lineage>
</organism>
<dbReference type="GeneID" id="301132257"/>
<dbReference type="RefSeq" id="WP_092268853.1">
    <property type="nucleotide sequence ID" value="NZ_CP176856.1"/>
</dbReference>
<reference evidence="2" key="1">
    <citation type="submission" date="2016-10" db="EMBL/GenBank/DDBJ databases">
        <authorList>
            <person name="Varghese N."/>
            <person name="Submissions S."/>
        </authorList>
    </citation>
    <scope>NUCLEOTIDE SEQUENCE [LARGE SCALE GENOMIC DNA]</scope>
    <source>
        <strain evidence="2">OK042</strain>
    </source>
</reference>
<evidence type="ECO:0000313" key="2">
    <source>
        <dbReference type="Proteomes" id="UP000198915"/>
    </source>
</evidence>
<dbReference type="AlphaFoldDB" id="A0A1I3W139"/>
<gene>
    <name evidence="1" type="ORF">SAMN05518846_107243</name>
</gene>
<keyword evidence="2" id="KW-1185">Reference proteome</keyword>
<name>A0A1I3W139_9BACL</name>
<sequence>MNAVTFYTKRVNQATSFEFNVFDNQFATENLAVRKVLMSMLESVAHRLSDLEVEYNDSMLAEKLGGRRAGELLRLLGATKENTRENQSNGVVVSRTFRAPLTEERYDYFYNQRDIATLAHYRLQEGLEDRIVFYFTRYLQLIAPDQEAYDKFLAKLESFSLPYKLVPIA</sequence>